<protein>
    <submittedName>
        <fullName evidence="4">Aminotransferase DegT</fullName>
    </submittedName>
</protein>
<name>A0ABQ4MJW7_9BACL</name>
<accession>A0ABQ4MJW7</accession>
<dbReference type="Proteomes" id="UP000681290">
    <property type="component" value="Unassembled WGS sequence"/>
</dbReference>
<keyword evidence="1 3" id="KW-0663">Pyridoxal phosphate</keyword>
<dbReference type="Pfam" id="PF01041">
    <property type="entry name" value="DegT_DnrJ_EryC1"/>
    <property type="match status" value="1"/>
</dbReference>
<organism evidence="4 5">
    <name type="scientific">Paenibacillus woosongensis</name>
    <dbReference type="NCBI Taxonomy" id="307580"/>
    <lineage>
        <taxon>Bacteria</taxon>
        <taxon>Bacillati</taxon>
        <taxon>Bacillota</taxon>
        <taxon>Bacilli</taxon>
        <taxon>Bacillales</taxon>
        <taxon>Paenibacillaceae</taxon>
        <taxon>Paenibacillus</taxon>
    </lineage>
</organism>
<evidence type="ECO:0000313" key="5">
    <source>
        <dbReference type="Proteomes" id="UP000681290"/>
    </source>
</evidence>
<dbReference type="InterPro" id="IPR000653">
    <property type="entry name" value="DegT/StrS_aminotransferase"/>
</dbReference>
<comment type="similarity">
    <text evidence="2 3">Belongs to the DegT/DnrJ/EryC1 family.</text>
</comment>
<keyword evidence="5" id="KW-1185">Reference proteome</keyword>
<dbReference type="PIRSF" id="PIRSF000390">
    <property type="entry name" value="PLP_StrS"/>
    <property type="match status" value="1"/>
</dbReference>
<evidence type="ECO:0000313" key="4">
    <source>
        <dbReference type="EMBL" id="GIP56285.1"/>
    </source>
</evidence>
<evidence type="ECO:0000256" key="1">
    <source>
        <dbReference type="ARBA" id="ARBA00022898"/>
    </source>
</evidence>
<dbReference type="InterPro" id="IPR015424">
    <property type="entry name" value="PyrdxlP-dep_Trfase"/>
</dbReference>
<comment type="caution">
    <text evidence="4">The sequence shown here is derived from an EMBL/GenBank/DDBJ whole genome shotgun (WGS) entry which is preliminary data.</text>
</comment>
<dbReference type="EMBL" id="BOSM01000001">
    <property type="protein sequence ID" value="GIP56285.1"/>
    <property type="molecule type" value="Genomic_DNA"/>
</dbReference>
<sequence>MLMEYIPFLKPKVVPKQYYQRYLDEIDESRIYTNNGPLNKRFEERILKEHFNHTGAVVTVSNATIGLLLAISQLKRQGKYALMPSFTFPATPLSAMWCGLEPYYIDIDPEHWCMDEHKLELALEKLGDEAAVVVPYATFGTQLDLAYYESLIRRGIPVVIDAASSFGTTMEEQDLTSFGGAIVYSFHATKSFGIGEGGIVYSGDLELIQSIRRSTNFGFNEERSSGQLGLNGKISEYTAAVGLATLDVFSEKIKIREKIGEWYKEALNDYKLLESGWKVQAIAGKIVNQFYPILCPVDQENRFYVDKLQALAIQVRTYFSPPCHRQKMFDYHPRTSLAVTEEISRRILSLPVWEDIRKEQVERIVRSLIHE</sequence>
<evidence type="ECO:0000256" key="3">
    <source>
        <dbReference type="RuleBase" id="RU004508"/>
    </source>
</evidence>
<keyword evidence="4" id="KW-0032">Aminotransferase</keyword>
<reference evidence="4 5" key="1">
    <citation type="submission" date="2021-03" db="EMBL/GenBank/DDBJ databases">
        <title>Antimicrobial resistance genes in bacteria isolated from Japanese honey, and their potential for conferring macrolide and lincosamide resistance in the American foulbrood pathogen Paenibacillus larvae.</title>
        <authorList>
            <person name="Okamoto M."/>
            <person name="Kumagai M."/>
            <person name="Kanamori H."/>
            <person name="Takamatsu D."/>
        </authorList>
    </citation>
    <scope>NUCLEOTIDE SEQUENCE [LARGE SCALE GENOMIC DNA]</scope>
    <source>
        <strain evidence="4 5">J15TS10</strain>
    </source>
</reference>
<dbReference type="Gene3D" id="3.40.640.10">
    <property type="entry name" value="Type I PLP-dependent aspartate aminotransferase-like (Major domain)"/>
    <property type="match status" value="1"/>
</dbReference>
<evidence type="ECO:0000256" key="2">
    <source>
        <dbReference type="ARBA" id="ARBA00037999"/>
    </source>
</evidence>
<dbReference type="SUPFAM" id="SSF53383">
    <property type="entry name" value="PLP-dependent transferases"/>
    <property type="match status" value="1"/>
</dbReference>
<dbReference type="InterPro" id="IPR015421">
    <property type="entry name" value="PyrdxlP-dep_Trfase_major"/>
</dbReference>
<gene>
    <name evidence="4" type="ORF">J15TS10_00990</name>
</gene>
<proteinExistence type="inferred from homology"/>
<dbReference type="GO" id="GO:0008483">
    <property type="term" value="F:transaminase activity"/>
    <property type="evidence" value="ECO:0007669"/>
    <property type="project" value="UniProtKB-KW"/>
</dbReference>
<dbReference type="PANTHER" id="PTHR30244">
    <property type="entry name" value="TRANSAMINASE"/>
    <property type="match status" value="1"/>
</dbReference>
<dbReference type="PANTHER" id="PTHR30244:SF9">
    <property type="entry name" value="PROTEIN RV3402C"/>
    <property type="match status" value="1"/>
</dbReference>
<keyword evidence="4" id="KW-0808">Transferase</keyword>